<dbReference type="InterPro" id="IPR029058">
    <property type="entry name" value="AB_hydrolase_fold"/>
</dbReference>
<dbReference type="AlphaFoldDB" id="I3Z3B3"/>
<dbReference type="Gene3D" id="3.40.50.1820">
    <property type="entry name" value="alpha/beta hydrolase"/>
    <property type="match status" value="1"/>
</dbReference>
<dbReference type="EMBL" id="CP003281">
    <property type="protein sequence ID" value="AFL83731.1"/>
    <property type="molecule type" value="Genomic_DNA"/>
</dbReference>
<proteinExistence type="predicted"/>
<accession>I3Z3B3</accession>
<reference evidence="2" key="1">
    <citation type="submission" date="2012-06" db="EMBL/GenBank/DDBJ databases">
        <title>The complete genome of Belliella baltica DSM 15883.</title>
        <authorList>
            <person name="Lucas S."/>
            <person name="Copeland A."/>
            <person name="Lapidus A."/>
            <person name="Goodwin L."/>
            <person name="Pitluck S."/>
            <person name="Peters L."/>
            <person name="Mikhailova N."/>
            <person name="Davenport K."/>
            <person name="Kyrpides N."/>
            <person name="Mavromatis K."/>
            <person name="Pagani I."/>
            <person name="Ivanova N."/>
            <person name="Ovchinnikova G."/>
            <person name="Zeytun A."/>
            <person name="Detter J.C."/>
            <person name="Han C."/>
            <person name="Land M."/>
            <person name="Hauser L."/>
            <person name="Markowitz V."/>
            <person name="Cheng J.-F."/>
            <person name="Hugenholtz P."/>
            <person name="Woyke T."/>
            <person name="Wu D."/>
            <person name="Tindall B."/>
            <person name="Pomrenke H."/>
            <person name="Brambilla E."/>
            <person name="Klenk H.-P."/>
            <person name="Eisen J.A."/>
        </authorList>
    </citation>
    <scope>NUCLEOTIDE SEQUENCE [LARGE SCALE GENOMIC DNA]</scope>
    <source>
        <strain evidence="2">DSM 15883 / CIP 108006 / LMG 21964 / BA134</strain>
    </source>
</reference>
<dbReference type="eggNOG" id="COG1075">
    <property type="taxonomic scope" value="Bacteria"/>
</dbReference>
<gene>
    <name evidence="1" type="ordered locus">Belba_1093</name>
</gene>
<evidence type="ECO:0008006" key="3">
    <source>
        <dbReference type="Google" id="ProtNLM"/>
    </source>
</evidence>
<evidence type="ECO:0000313" key="1">
    <source>
        <dbReference type="EMBL" id="AFL83731.1"/>
    </source>
</evidence>
<dbReference type="Proteomes" id="UP000006050">
    <property type="component" value="Chromosome"/>
</dbReference>
<protein>
    <recommendedName>
        <fullName evidence="3">Alpha/beta hydrolase</fullName>
    </recommendedName>
</protein>
<dbReference type="HOGENOM" id="CLU_1212880_0_0_10"/>
<organism evidence="1 2">
    <name type="scientific">Belliella baltica (strain DSM 15883 / CIP 108006 / LMG 21964 / BA134)</name>
    <dbReference type="NCBI Taxonomy" id="866536"/>
    <lineage>
        <taxon>Bacteria</taxon>
        <taxon>Pseudomonadati</taxon>
        <taxon>Bacteroidota</taxon>
        <taxon>Cytophagia</taxon>
        <taxon>Cytophagales</taxon>
        <taxon>Cyclobacteriaceae</taxon>
        <taxon>Belliella</taxon>
    </lineage>
</organism>
<dbReference type="STRING" id="866536.Belba_1093"/>
<name>I3Z3B3_BELBD</name>
<dbReference type="KEGG" id="bbd:Belba_1093"/>
<evidence type="ECO:0000313" key="2">
    <source>
        <dbReference type="Proteomes" id="UP000006050"/>
    </source>
</evidence>
<keyword evidence="2" id="KW-1185">Reference proteome</keyword>
<sequence>MNMKNLLLTTVMILISLASFGQERNILWAHGLNSNGDFWNDEYSRSQRDFRVRSTGFSFPTNEGVINYANRIRNSSIGIQGNQSIGIGHSLGGVALREIDKQNPNSFGGFITFGAPLDGARIANGVIQGTPINQFVTQSVDNLRRGPIASSTRNVWQKFRDTVNDVFKGGKGITSILIRSIASRPVLDVTNDLTEGFEQTILDIYDPNDQTIQDLAENSNYFNSISNL</sequence>
<dbReference type="SUPFAM" id="SSF53474">
    <property type="entry name" value="alpha/beta-Hydrolases"/>
    <property type="match status" value="1"/>
</dbReference>